<feature type="compositionally biased region" description="Pro residues" evidence="9">
    <location>
        <begin position="689"/>
        <end position="703"/>
    </location>
</feature>
<dbReference type="InterPro" id="IPR001264">
    <property type="entry name" value="Glyco_trans_51"/>
</dbReference>
<evidence type="ECO:0000256" key="1">
    <source>
        <dbReference type="ARBA" id="ARBA00022645"/>
    </source>
</evidence>
<dbReference type="InterPro" id="IPR001460">
    <property type="entry name" value="PCN-bd_Tpept"/>
</dbReference>
<evidence type="ECO:0000313" key="14">
    <source>
        <dbReference type="Proteomes" id="UP001589870"/>
    </source>
</evidence>
<dbReference type="Pfam" id="PF00905">
    <property type="entry name" value="Transpeptidase"/>
    <property type="match status" value="1"/>
</dbReference>
<comment type="caution">
    <text evidence="13">The sequence shown here is derived from an EMBL/GenBank/DDBJ whole genome shotgun (WGS) entry which is preliminary data.</text>
</comment>
<dbReference type="SUPFAM" id="SSF53955">
    <property type="entry name" value="Lysozyme-like"/>
    <property type="match status" value="1"/>
</dbReference>
<reference evidence="13 14" key="1">
    <citation type="submission" date="2024-09" db="EMBL/GenBank/DDBJ databases">
        <authorList>
            <person name="Sun Q."/>
            <person name="Mori K."/>
        </authorList>
    </citation>
    <scope>NUCLEOTIDE SEQUENCE [LARGE SCALE GENOMIC DNA]</scope>
    <source>
        <strain evidence="13 14">TBRC 1851</strain>
    </source>
</reference>
<evidence type="ECO:0000256" key="6">
    <source>
        <dbReference type="ARBA" id="ARBA00023268"/>
    </source>
</evidence>
<dbReference type="PANTHER" id="PTHR32282">
    <property type="entry name" value="BINDING PROTEIN TRANSPEPTIDASE, PUTATIVE-RELATED"/>
    <property type="match status" value="1"/>
</dbReference>
<feature type="region of interest" description="Disordered" evidence="9">
    <location>
        <begin position="1"/>
        <end position="49"/>
    </location>
</feature>
<dbReference type="Proteomes" id="UP001589870">
    <property type="component" value="Unassembled WGS sequence"/>
</dbReference>
<evidence type="ECO:0000256" key="10">
    <source>
        <dbReference type="SAM" id="Phobius"/>
    </source>
</evidence>
<keyword evidence="5" id="KW-0378">Hydrolase</keyword>
<evidence type="ECO:0000256" key="7">
    <source>
        <dbReference type="ARBA" id="ARBA00034000"/>
    </source>
</evidence>
<accession>A0ABV6U4D4</accession>
<evidence type="ECO:0000256" key="4">
    <source>
        <dbReference type="ARBA" id="ARBA00022679"/>
    </source>
</evidence>
<evidence type="ECO:0000256" key="8">
    <source>
        <dbReference type="ARBA" id="ARBA00049902"/>
    </source>
</evidence>
<keyword evidence="10" id="KW-0472">Membrane</keyword>
<evidence type="ECO:0000313" key="13">
    <source>
        <dbReference type="EMBL" id="MFC0861986.1"/>
    </source>
</evidence>
<feature type="domain" description="Penicillin-binding protein transpeptidase" evidence="11">
    <location>
        <begin position="373"/>
        <end position="614"/>
    </location>
</feature>
<dbReference type="Gene3D" id="1.10.3810.10">
    <property type="entry name" value="Biosynthetic peptidoglycan transglycosylase-like"/>
    <property type="match status" value="1"/>
</dbReference>
<keyword evidence="4 13" id="KW-0808">Transferase</keyword>
<keyword evidence="6" id="KW-0511">Multifunctional enzyme</keyword>
<keyword evidence="2" id="KW-0645">Protease</keyword>
<feature type="transmembrane region" description="Helical" evidence="10">
    <location>
        <begin position="58"/>
        <end position="80"/>
    </location>
</feature>
<keyword evidence="3 13" id="KW-0328">Glycosyltransferase</keyword>
<dbReference type="InterPro" id="IPR023346">
    <property type="entry name" value="Lysozyme-like_dom_sf"/>
</dbReference>
<evidence type="ECO:0000259" key="11">
    <source>
        <dbReference type="Pfam" id="PF00905"/>
    </source>
</evidence>
<evidence type="ECO:0000256" key="5">
    <source>
        <dbReference type="ARBA" id="ARBA00022801"/>
    </source>
</evidence>
<feature type="compositionally biased region" description="Basic and acidic residues" evidence="9">
    <location>
        <begin position="1"/>
        <end position="19"/>
    </location>
</feature>
<evidence type="ECO:0000256" key="2">
    <source>
        <dbReference type="ARBA" id="ARBA00022670"/>
    </source>
</evidence>
<keyword evidence="1" id="KW-0121">Carboxypeptidase</keyword>
<feature type="compositionally biased region" description="Gly residues" evidence="9">
    <location>
        <begin position="742"/>
        <end position="758"/>
    </location>
</feature>
<evidence type="ECO:0000256" key="3">
    <source>
        <dbReference type="ARBA" id="ARBA00022676"/>
    </source>
</evidence>
<feature type="compositionally biased region" description="Polar residues" evidence="9">
    <location>
        <begin position="759"/>
        <end position="772"/>
    </location>
</feature>
<comment type="catalytic activity">
    <reaction evidence="8">
        <text>[GlcNAc-(1-&gt;4)-Mur2Ac(oyl-L-Ala-gamma-D-Glu-L-Lys-D-Ala-D-Ala)](n)-di-trans,octa-cis-undecaprenyl diphosphate + beta-D-GlcNAc-(1-&gt;4)-Mur2Ac(oyl-L-Ala-gamma-D-Glu-L-Lys-D-Ala-D-Ala)-di-trans,octa-cis-undecaprenyl diphosphate = [GlcNAc-(1-&gt;4)-Mur2Ac(oyl-L-Ala-gamma-D-Glu-L-Lys-D-Ala-D-Ala)](n+1)-di-trans,octa-cis-undecaprenyl diphosphate + di-trans,octa-cis-undecaprenyl diphosphate + H(+)</text>
        <dbReference type="Rhea" id="RHEA:23708"/>
        <dbReference type="Rhea" id="RHEA-COMP:9602"/>
        <dbReference type="Rhea" id="RHEA-COMP:9603"/>
        <dbReference type="ChEBI" id="CHEBI:15378"/>
        <dbReference type="ChEBI" id="CHEBI:58405"/>
        <dbReference type="ChEBI" id="CHEBI:60033"/>
        <dbReference type="ChEBI" id="CHEBI:78435"/>
        <dbReference type="EC" id="2.4.99.28"/>
    </reaction>
</comment>
<proteinExistence type="predicted"/>
<protein>
    <submittedName>
        <fullName evidence="13">Transglycosylase domain-containing protein</fullName>
        <ecNumber evidence="13">2.4.-.-</ecNumber>
    </submittedName>
</protein>
<sequence length="793" mass="83572">MDSGDRGPMRRGGSTDHNDGTGPTHDTVPMRVGDSARSQVSGDATPPKVRRRRRGLRVLLLAMISGLVVMAAAIGAVWLLTPIPDSTQKLATAEGSVIYYRNGKSILAKQGVNRENVPLAQVPKPVRDAVIAAENRTFYRDKGVSVSGSARAIWSTLTGQQLQGGSTITQQMVRNYYSGLGQERSISRKLKEIMIALKVDRSKSKDWVLEQYLNTIYFGRGAHGVQAAARAYFDTDVQNLNVAQGAYLAAVIQQPSRFANPTGDVLETVRARWRSVIDGMVEIGALSRDEAERQTFPTLAAQKPPLTTTGQDGYMLAQVRAELNRLGYSDEDINQGGLKITTTFDKKLMRLARKAVKSVLPGDTPKKIRTGLAAVDPATGEVRAFYGGDFETTQYDNAFSAKVQAGSTFKPYTLAAALEAGFGLDTRVYGDSPLVIGKDKIPNAGGKSYGSAITLVDATRSSVNTAFVDLGQKVGLDKVAAAAEAAGIPAEQIAQQKAYPTFPLGTASVSAVQQASGFATFAAGGIHRDAHVIRAVTDAAGNTRKFTAPERRAFSENTAADVTYALQQVVRGGTGTAASLPDRPVAGKTGTTDESVAVWFNGYVPQLAVAVNMFRDDNKPVRVPGWGELYGGTLPAQIWNAFMSEAMDGKPVKEFPPPVTWDPNNYWDGYAMGRTPDERGVELGYPGYPGYPGPSGSPAPVPSAPGTDGPYGQAGQGVPEAGPEGRAPGDQSRGDQTPGGHQTPGGQTGGGQTGGGGQSANPVATPASQPTAGRSGDFPAAEPALTPLLGATR</sequence>
<dbReference type="SUPFAM" id="SSF56601">
    <property type="entry name" value="beta-lactamase/transpeptidase-like"/>
    <property type="match status" value="1"/>
</dbReference>
<dbReference type="GO" id="GO:0016757">
    <property type="term" value="F:glycosyltransferase activity"/>
    <property type="evidence" value="ECO:0007669"/>
    <property type="project" value="UniProtKB-KW"/>
</dbReference>
<keyword evidence="10" id="KW-0812">Transmembrane</keyword>
<dbReference type="Pfam" id="PF00912">
    <property type="entry name" value="Transgly"/>
    <property type="match status" value="1"/>
</dbReference>
<comment type="catalytic activity">
    <reaction evidence="7">
        <text>Preferential cleavage: (Ac)2-L-Lys-D-Ala-|-D-Ala. Also transpeptidation of peptidyl-alanyl moieties that are N-acyl substituents of D-alanine.</text>
        <dbReference type="EC" id="3.4.16.4"/>
    </reaction>
</comment>
<name>A0ABV6U4D4_9ACTN</name>
<feature type="domain" description="Glycosyl transferase family 51" evidence="12">
    <location>
        <begin position="110"/>
        <end position="280"/>
    </location>
</feature>
<dbReference type="PANTHER" id="PTHR32282:SF34">
    <property type="entry name" value="PENICILLIN-BINDING PROTEIN 1A"/>
    <property type="match status" value="1"/>
</dbReference>
<dbReference type="Gene3D" id="3.40.710.10">
    <property type="entry name" value="DD-peptidase/beta-lactamase superfamily"/>
    <property type="match status" value="1"/>
</dbReference>
<gene>
    <name evidence="13" type="ORF">ACFHYQ_06735</name>
</gene>
<keyword evidence="10" id="KW-1133">Transmembrane helix</keyword>
<organism evidence="13 14">
    <name type="scientific">Sphaerimonospora cavernae</name>
    <dbReference type="NCBI Taxonomy" id="1740611"/>
    <lineage>
        <taxon>Bacteria</taxon>
        <taxon>Bacillati</taxon>
        <taxon>Actinomycetota</taxon>
        <taxon>Actinomycetes</taxon>
        <taxon>Streptosporangiales</taxon>
        <taxon>Streptosporangiaceae</taxon>
        <taxon>Sphaerimonospora</taxon>
    </lineage>
</organism>
<dbReference type="InterPro" id="IPR050396">
    <property type="entry name" value="Glycosyltr_51/Transpeptidase"/>
</dbReference>
<evidence type="ECO:0000256" key="9">
    <source>
        <dbReference type="SAM" id="MobiDB-lite"/>
    </source>
</evidence>
<dbReference type="RefSeq" id="WP_394300206.1">
    <property type="nucleotide sequence ID" value="NZ_JBHMQT010000009.1"/>
</dbReference>
<dbReference type="EC" id="2.4.-.-" evidence="13"/>
<dbReference type="InterPro" id="IPR012338">
    <property type="entry name" value="Beta-lactam/transpept-like"/>
</dbReference>
<dbReference type="InterPro" id="IPR036950">
    <property type="entry name" value="PBP_transglycosylase"/>
</dbReference>
<dbReference type="EMBL" id="JBHMQT010000009">
    <property type="protein sequence ID" value="MFC0861986.1"/>
    <property type="molecule type" value="Genomic_DNA"/>
</dbReference>
<evidence type="ECO:0000259" key="12">
    <source>
        <dbReference type="Pfam" id="PF00912"/>
    </source>
</evidence>
<feature type="region of interest" description="Disordered" evidence="9">
    <location>
        <begin position="681"/>
        <end position="793"/>
    </location>
</feature>
<keyword evidence="14" id="KW-1185">Reference proteome</keyword>